<reference evidence="4" key="1">
    <citation type="submission" date="2016-10" db="EMBL/GenBank/DDBJ databases">
        <authorList>
            <person name="Varghese N."/>
            <person name="Submissions S."/>
        </authorList>
    </citation>
    <scope>NUCLEOTIDE SEQUENCE [LARGE SCALE GENOMIC DNA]</scope>
    <source>
        <strain evidence="4">DSM 44260</strain>
    </source>
</reference>
<evidence type="ECO:0000313" key="3">
    <source>
        <dbReference type="EMBL" id="SER91417.1"/>
    </source>
</evidence>
<dbReference type="STRING" id="155974.SAMN04487818_10641"/>
<evidence type="ECO:0000256" key="1">
    <source>
        <dbReference type="SAM" id="MobiDB-lite"/>
    </source>
</evidence>
<keyword evidence="2" id="KW-0812">Transmembrane</keyword>
<organism evidence="3 4">
    <name type="scientific">Actinokineospora terrae</name>
    <dbReference type="NCBI Taxonomy" id="155974"/>
    <lineage>
        <taxon>Bacteria</taxon>
        <taxon>Bacillati</taxon>
        <taxon>Actinomycetota</taxon>
        <taxon>Actinomycetes</taxon>
        <taxon>Pseudonocardiales</taxon>
        <taxon>Pseudonocardiaceae</taxon>
        <taxon>Actinokineospora</taxon>
    </lineage>
</organism>
<sequence length="96" mass="10401">MTMPVLAPPSTPRPEAGVPRTLSIPTPATRPEHRGSRHGLDDPRPASGETHSRPRTPGRTVRSAFVVLALVAAGWFAMRSLPSWSSLVNAFTTTYR</sequence>
<dbReference type="AlphaFoldDB" id="A0A1H9T2W1"/>
<keyword evidence="2" id="KW-0472">Membrane</keyword>
<evidence type="ECO:0000313" key="4">
    <source>
        <dbReference type="Proteomes" id="UP000199051"/>
    </source>
</evidence>
<keyword evidence="2" id="KW-1133">Transmembrane helix</keyword>
<feature type="transmembrane region" description="Helical" evidence="2">
    <location>
        <begin position="60"/>
        <end position="78"/>
    </location>
</feature>
<dbReference type="EMBL" id="FOGI01000006">
    <property type="protein sequence ID" value="SER91417.1"/>
    <property type="molecule type" value="Genomic_DNA"/>
</dbReference>
<feature type="compositionally biased region" description="Basic and acidic residues" evidence="1">
    <location>
        <begin position="30"/>
        <end position="44"/>
    </location>
</feature>
<keyword evidence="4" id="KW-1185">Reference proteome</keyword>
<accession>A0A1H9T2W1</accession>
<feature type="compositionally biased region" description="Pro residues" evidence="1">
    <location>
        <begin position="1"/>
        <end position="12"/>
    </location>
</feature>
<evidence type="ECO:0000256" key="2">
    <source>
        <dbReference type="SAM" id="Phobius"/>
    </source>
</evidence>
<name>A0A1H9T2W1_9PSEU</name>
<feature type="region of interest" description="Disordered" evidence="1">
    <location>
        <begin position="1"/>
        <end position="60"/>
    </location>
</feature>
<gene>
    <name evidence="3" type="ORF">SAMN04487818_10641</name>
</gene>
<dbReference type="Proteomes" id="UP000199051">
    <property type="component" value="Unassembled WGS sequence"/>
</dbReference>
<protein>
    <submittedName>
        <fullName evidence="3">Uncharacterized protein</fullName>
    </submittedName>
</protein>
<proteinExistence type="predicted"/>